<dbReference type="SMART" id="SM01049">
    <property type="entry name" value="Cache_2"/>
    <property type="match status" value="1"/>
</dbReference>
<dbReference type="KEGG" id="cjap:GWK36_10315"/>
<dbReference type="EMBL" id="CP048029">
    <property type="protein sequence ID" value="QIK38304.1"/>
    <property type="molecule type" value="Genomic_DNA"/>
</dbReference>
<gene>
    <name evidence="13" type="ORF">GWK36_10315</name>
</gene>
<keyword evidence="5 10" id="KW-0472">Membrane</keyword>
<evidence type="ECO:0000256" key="1">
    <source>
        <dbReference type="ARBA" id="ARBA00004651"/>
    </source>
</evidence>
<dbReference type="PROSITE" id="PS50885">
    <property type="entry name" value="HAMP"/>
    <property type="match status" value="1"/>
</dbReference>
<keyword evidence="4 10" id="KW-1133">Transmembrane helix</keyword>
<evidence type="ECO:0000256" key="5">
    <source>
        <dbReference type="ARBA" id="ARBA00023136"/>
    </source>
</evidence>
<dbReference type="GO" id="GO:0004888">
    <property type="term" value="F:transmembrane signaling receptor activity"/>
    <property type="evidence" value="ECO:0007669"/>
    <property type="project" value="InterPro"/>
</dbReference>
<dbReference type="Gene3D" id="3.30.450.20">
    <property type="entry name" value="PAS domain"/>
    <property type="match status" value="1"/>
</dbReference>
<feature type="domain" description="HAMP" evidence="12">
    <location>
        <begin position="214"/>
        <end position="267"/>
    </location>
</feature>
<proteinExistence type="inferred from homology"/>
<dbReference type="PRINTS" id="PR00260">
    <property type="entry name" value="CHEMTRNSDUCR"/>
</dbReference>
<feature type="transmembrane region" description="Helical" evidence="10">
    <location>
        <begin position="186"/>
        <end position="209"/>
    </location>
</feature>
<dbReference type="PROSITE" id="PS50111">
    <property type="entry name" value="CHEMOTAXIS_TRANSDUC_2"/>
    <property type="match status" value="1"/>
</dbReference>
<dbReference type="GO" id="GO:0005886">
    <property type="term" value="C:plasma membrane"/>
    <property type="evidence" value="ECO:0007669"/>
    <property type="project" value="UniProtKB-SubCell"/>
</dbReference>
<evidence type="ECO:0000256" key="9">
    <source>
        <dbReference type="SAM" id="MobiDB-lite"/>
    </source>
</evidence>
<dbReference type="CDD" id="cd06225">
    <property type="entry name" value="HAMP"/>
    <property type="match status" value="1"/>
</dbReference>
<comment type="similarity">
    <text evidence="7">Belongs to the methyl-accepting chemotaxis (MCP) protein family.</text>
</comment>
<evidence type="ECO:0000313" key="14">
    <source>
        <dbReference type="Proteomes" id="UP000502699"/>
    </source>
</evidence>
<evidence type="ECO:0000256" key="3">
    <source>
        <dbReference type="ARBA" id="ARBA00022692"/>
    </source>
</evidence>
<evidence type="ECO:0000256" key="10">
    <source>
        <dbReference type="SAM" id="Phobius"/>
    </source>
</evidence>
<feature type="compositionally biased region" description="Basic residues" evidence="9">
    <location>
        <begin position="473"/>
        <end position="484"/>
    </location>
</feature>
<evidence type="ECO:0000256" key="6">
    <source>
        <dbReference type="ARBA" id="ARBA00023224"/>
    </source>
</evidence>
<dbReference type="PANTHER" id="PTHR32089:SF112">
    <property type="entry name" value="LYSOZYME-LIKE PROTEIN-RELATED"/>
    <property type="match status" value="1"/>
</dbReference>
<dbReference type="SUPFAM" id="SSF58104">
    <property type="entry name" value="Methyl-accepting chemotaxis protein (MCP) signaling domain"/>
    <property type="match status" value="1"/>
</dbReference>
<dbReference type="AlphaFoldDB" id="A0A6G7VEA6"/>
<dbReference type="Pfam" id="PF17200">
    <property type="entry name" value="sCache_2"/>
    <property type="match status" value="1"/>
</dbReference>
<reference evidence="14" key="1">
    <citation type="submission" date="2020-01" db="EMBL/GenBank/DDBJ databases">
        <title>Caldichromatium gen. nov., sp. nov., a thermophilic purple sulfur bacterium member of the family Chromatiaceae isolated from Nakabusa hot spring, Japan.</title>
        <authorList>
            <person name="Saini M.K."/>
            <person name="Hanada S."/>
            <person name="Tank M."/>
        </authorList>
    </citation>
    <scope>NUCLEOTIDE SEQUENCE [LARGE SCALE GENOMIC DNA]</scope>
    <source>
        <strain evidence="14">No.7</strain>
    </source>
</reference>
<dbReference type="InterPro" id="IPR004090">
    <property type="entry name" value="Chemotax_Me-accpt_rcpt"/>
</dbReference>
<keyword evidence="6 8" id="KW-0807">Transducer</keyword>
<comment type="subcellular location">
    <subcellularLocation>
        <location evidence="1">Cell membrane</location>
        <topology evidence="1">Multi-pass membrane protein</topology>
    </subcellularLocation>
</comment>
<protein>
    <submittedName>
        <fullName evidence="13">Methyl-accepting chemotaxis protein</fullName>
    </submittedName>
</protein>
<feature type="compositionally biased region" description="Basic and acidic residues" evidence="9">
    <location>
        <begin position="485"/>
        <end position="498"/>
    </location>
</feature>
<feature type="region of interest" description="Disordered" evidence="9">
    <location>
        <begin position="466"/>
        <end position="524"/>
    </location>
</feature>
<dbReference type="InterPro" id="IPR033480">
    <property type="entry name" value="sCache_2"/>
</dbReference>
<dbReference type="Pfam" id="PF00015">
    <property type="entry name" value="MCPsignal"/>
    <property type="match status" value="1"/>
</dbReference>
<evidence type="ECO:0000256" key="2">
    <source>
        <dbReference type="ARBA" id="ARBA00022475"/>
    </source>
</evidence>
<dbReference type="GO" id="GO:0007165">
    <property type="term" value="P:signal transduction"/>
    <property type="evidence" value="ECO:0007669"/>
    <property type="project" value="UniProtKB-KW"/>
</dbReference>
<evidence type="ECO:0000256" key="7">
    <source>
        <dbReference type="ARBA" id="ARBA00029447"/>
    </source>
</evidence>
<dbReference type="InterPro" id="IPR003660">
    <property type="entry name" value="HAMP_dom"/>
</dbReference>
<dbReference type="Gene3D" id="1.10.287.950">
    <property type="entry name" value="Methyl-accepting chemotaxis protein"/>
    <property type="match status" value="1"/>
</dbReference>
<organism evidence="13 14">
    <name type="scientific">Caldichromatium japonicum</name>
    <dbReference type="NCBI Taxonomy" id="2699430"/>
    <lineage>
        <taxon>Bacteria</taxon>
        <taxon>Pseudomonadati</taxon>
        <taxon>Pseudomonadota</taxon>
        <taxon>Gammaproteobacteria</taxon>
        <taxon>Chromatiales</taxon>
        <taxon>Chromatiaceae</taxon>
        <taxon>Caldichromatium</taxon>
    </lineage>
</organism>
<name>A0A6G7VEA6_9GAMM</name>
<dbReference type="Proteomes" id="UP000502699">
    <property type="component" value="Chromosome"/>
</dbReference>
<dbReference type="GO" id="GO:0006935">
    <property type="term" value="P:chemotaxis"/>
    <property type="evidence" value="ECO:0007669"/>
    <property type="project" value="InterPro"/>
</dbReference>
<evidence type="ECO:0000256" key="8">
    <source>
        <dbReference type="PROSITE-ProRule" id="PRU00284"/>
    </source>
</evidence>
<feature type="transmembrane region" description="Helical" evidence="10">
    <location>
        <begin position="14"/>
        <end position="34"/>
    </location>
</feature>
<evidence type="ECO:0000259" key="11">
    <source>
        <dbReference type="PROSITE" id="PS50111"/>
    </source>
</evidence>
<keyword evidence="3 10" id="KW-0812">Transmembrane</keyword>
<dbReference type="InterPro" id="IPR004089">
    <property type="entry name" value="MCPsignal_dom"/>
</dbReference>
<evidence type="ECO:0000256" key="4">
    <source>
        <dbReference type="ARBA" id="ARBA00022989"/>
    </source>
</evidence>
<keyword evidence="2" id="KW-1003">Cell membrane</keyword>
<dbReference type="SMART" id="SM00283">
    <property type="entry name" value="MA"/>
    <property type="match status" value="1"/>
</dbReference>
<feature type="domain" description="Methyl-accepting transducer" evidence="11">
    <location>
        <begin position="272"/>
        <end position="408"/>
    </location>
</feature>
<accession>A0A6G7VEA6</accession>
<keyword evidence="14" id="KW-1185">Reference proteome</keyword>
<sequence>MKESFKSLSIKTRLSSIIAIVIVGLLTVAAFLVYEQQRSLLEDRKVKTQHLVETVHGILVHYHGLQVKGELSEEQAKAAALAVIKGLRYQEKEYFWINDMQPRVVMHPIKPELDGRDVSDLKDPNGKRLFVAFVETVKKQGRGFVDYQWPKPGADKPVDKISFVQGFEPWGWIVGSGIYLDDIRAIFLNGMAWVMGIVLVVTLLIYFILHAIIRGITLPMAELQQAMRNIQTSSDLTLRVPVRRQDEIGSMAQSFNEMVASFQGIIQRVIASAQEVFGSSDYLHRASRKVSDSSRAQSDAAAGMAAATEEMMASIEHVSENARRTYDIVRRSGDASLAGENIVNSAAEEMKLIAEAVNVSSVSINQLGEESKRISEIVKVIKEIADQTNLLALNAAIEAARAGEQGRGTGAGLCRGGRRSAQAGGAHQQFDLANIQHDTDHTDRDQRGCERHAAGLCAGAAGRATGAAGRSVHGGHPRRHRAGHRGGERDHGGVERTEYGQCPGCPGRGAHRPDVGPEQPRGGRHRQYFRAFGETGRGLAERGQPVQGLSRLFRNGICRQGEPAYFTSLLAGC</sequence>
<dbReference type="Pfam" id="PF00672">
    <property type="entry name" value="HAMP"/>
    <property type="match status" value="1"/>
</dbReference>
<dbReference type="PANTHER" id="PTHR32089">
    <property type="entry name" value="METHYL-ACCEPTING CHEMOTAXIS PROTEIN MCPB"/>
    <property type="match status" value="1"/>
</dbReference>
<dbReference type="SMART" id="SM00304">
    <property type="entry name" value="HAMP"/>
    <property type="match status" value="1"/>
</dbReference>
<evidence type="ECO:0000313" key="13">
    <source>
        <dbReference type="EMBL" id="QIK38304.1"/>
    </source>
</evidence>
<evidence type="ECO:0000259" key="12">
    <source>
        <dbReference type="PROSITE" id="PS50885"/>
    </source>
</evidence>